<dbReference type="Proteomes" id="UP001049200">
    <property type="component" value="Unassembled WGS sequence"/>
</dbReference>
<dbReference type="CDD" id="cd02042">
    <property type="entry name" value="ParAB_family"/>
    <property type="match status" value="1"/>
</dbReference>
<name>A0ABS6R0I1_9PSED</name>
<dbReference type="PANTHER" id="PTHR13696:SF96">
    <property type="entry name" value="COBQ_COBB_MIND_PARA NUCLEOTIDE BINDING DOMAIN-CONTAINING PROTEIN"/>
    <property type="match status" value="1"/>
</dbReference>
<evidence type="ECO:0000313" key="2">
    <source>
        <dbReference type="Proteomes" id="UP001049200"/>
    </source>
</evidence>
<gene>
    <name evidence="1" type="ORF">KVG88_29965</name>
</gene>
<dbReference type="Pfam" id="PF07015">
    <property type="entry name" value="VirC1"/>
    <property type="match status" value="1"/>
</dbReference>
<comment type="caution">
    <text evidence="1">The sequence shown here is derived from an EMBL/GenBank/DDBJ whole genome shotgun (WGS) entry which is preliminary data.</text>
</comment>
<evidence type="ECO:0000313" key="1">
    <source>
        <dbReference type="EMBL" id="MBV4524301.1"/>
    </source>
</evidence>
<sequence length="231" mass="25033">MPTTVAVSPKGGAGKTTSMLNIGLQLAKKGARVALLDADPNNPLKDFASGGHCPENLLIIPDVNEDNIADKIREAAEAVPFVLVDLEGTAAKIVVNALQQADYVIIPMRGSHLDAKEAGKAIKLVTDQELAVRRHVPNYRLPYSILFTCTSAAYETRNTAGLREDLQKMEIPMFETEMKDRDAFKSMFKYQRPLELLDTSLVPGVATAIVNAEAVTAELLTNLKTIQEAAS</sequence>
<protein>
    <submittedName>
        <fullName evidence="1">ParA family protein</fullName>
    </submittedName>
</protein>
<reference evidence="1" key="1">
    <citation type="submission" date="2021-06" db="EMBL/GenBank/DDBJ databases">
        <title>Updating the genus Pseudomonas: Description of 43 new species and partition of the Pseudomonas putida group.</title>
        <authorList>
            <person name="Girard L."/>
            <person name="Lood C."/>
            <person name="Vandamme P."/>
            <person name="Rokni-Zadeh H."/>
            <person name="Van Noort V."/>
            <person name="Hofte M."/>
            <person name="Lavigne R."/>
            <person name="De Mot R."/>
        </authorList>
    </citation>
    <scope>NUCLEOTIDE SEQUENCE</scope>
    <source>
        <strain evidence="1">SWRI74</strain>
    </source>
</reference>
<dbReference type="RefSeq" id="WP_217873505.1">
    <property type="nucleotide sequence ID" value="NZ_JAHSTU010000014.1"/>
</dbReference>
<proteinExistence type="predicted"/>
<dbReference type="PIRSF" id="PIRSF009320">
    <property type="entry name" value="Nuc_binding_HP_1000"/>
    <property type="match status" value="1"/>
</dbReference>
<dbReference type="InterPro" id="IPR009744">
    <property type="entry name" value="VirC1"/>
</dbReference>
<organism evidence="1 2">
    <name type="scientific">Pseudomonas azerbaijanoccidentalis</name>
    <dbReference type="NCBI Taxonomy" id="2842347"/>
    <lineage>
        <taxon>Bacteria</taxon>
        <taxon>Pseudomonadati</taxon>
        <taxon>Pseudomonadota</taxon>
        <taxon>Gammaproteobacteria</taxon>
        <taxon>Pseudomonadales</taxon>
        <taxon>Pseudomonadaceae</taxon>
        <taxon>Pseudomonas</taxon>
    </lineage>
</organism>
<dbReference type="EMBL" id="JAHSTU010000014">
    <property type="protein sequence ID" value="MBV4524301.1"/>
    <property type="molecule type" value="Genomic_DNA"/>
</dbReference>
<keyword evidence="2" id="KW-1185">Reference proteome</keyword>
<dbReference type="PANTHER" id="PTHR13696">
    <property type="entry name" value="P-LOOP CONTAINING NUCLEOSIDE TRIPHOSPHATE HYDROLASE"/>
    <property type="match status" value="1"/>
</dbReference>
<dbReference type="InterPro" id="IPR050678">
    <property type="entry name" value="DNA_Partitioning_ATPase"/>
</dbReference>
<accession>A0ABS6R0I1</accession>